<dbReference type="InterPro" id="IPR008254">
    <property type="entry name" value="Flavodoxin/NO_synth"/>
</dbReference>
<dbReference type="RefSeq" id="WP_216961094.1">
    <property type="nucleotide sequence ID" value="NZ_JAHOPB010000001.1"/>
</dbReference>
<reference evidence="5 6" key="1">
    <citation type="submission" date="2021-06" db="EMBL/GenBank/DDBJ databases">
        <authorList>
            <person name="Lee D.H."/>
        </authorList>
    </citation>
    <scope>NUCLEOTIDE SEQUENCE [LARGE SCALE GENOMIC DNA]</scope>
    <source>
        <strain evidence="5 6">MMS21-HV4-11</strain>
    </source>
</reference>
<proteinExistence type="predicted"/>
<evidence type="ECO:0000256" key="1">
    <source>
        <dbReference type="ARBA" id="ARBA00001917"/>
    </source>
</evidence>
<evidence type="ECO:0000256" key="2">
    <source>
        <dbReference type="ARBA" id="ARBA00022630"/>
    </source>
</evidence>
<feature type="domain" description="Flavodoxin-like" evidence="4">
    <location>
        <begin position="4"/>
        <end position="149"/>
    </location>
</feature>
<dbReference type="PROSITE" id="PS00201">
    <property type="entry name" value="FLAVODOXIN"/>
    <property type="match status" value="1"/>
</dbReference>
<keyword evidence="6" id="KW-1185">Reference proteome</keyword>
<sequence length="194" mass="20328">MSNVAIVYHSGYGHTQALAEAVATGARAVPGTTVSLIPVAEAEARAAELDAADAIIFGSPTYMGGVSADFAKFKDWTSGRWMEGRWRNKLAAGFTVSASWNGDKHNTLYQLLTLAVQHGMVWVGLGLPPGNNSSKGSVADLNRVGASIGAMGQANADQGVEGIGASDFKTFEALGRRVAEAARRWHEQPLAKAA</sequence>
<protein>
    <submittedName>
        <fullName evidence="5">Flavodoxin family protein</fullName>
    </submittedName>
</protein>
<evidence type="ECO:0000256" key="3">
    <source>
        <dbReference type="ARBA" id="ARBA00022643"/>
    </source>
</evidence>
<gene>
    <name evidence="5" type="ORF">KQ910_13805</name>
</gene>
<dbReference type="InterPro" id="IPR001226">
    <property type="entry name" value="Flavodoxin_CS"/>
</dbReference>
<comment type="caution">
    <text evidence="5">The sequence shown here is derived from an EMBL/GenBank/DDBJ whole genome shotgun (WGS) entry which is preliminary data.</text>
</comment>
<dbReference type="Pfam" id="PF03358">
    <property type="entry name" value="FMN_red"/>
    <property type="match status" value="1"/>
</dbReference>
<dbReference type="EMBL" id="JAHOPB010000001">
    <property type="protein sequence ID" value="MBU8874846.1"/>
    <property type="molecule type" value="Genomic_DNA"/>
</dbReference>
<dbReference type="PANTHER" id="PTHR30546:SF23">
    <property type="entry name" value="FLAVOPROTEIN-LIKE PROTEIN YCP4-RELATED"/>
    <property type="match status" value="1"/>
</dbReference>
<dbReference type="PANTHER" id="PTHR30546">
    <property type="entry name" value="FLAVODOXIN-RELATED PROTEIN WRBA-RELATED"/>
    <property type="match status" value="1"/>
</dbReference>
<evidence type="ECO:0000313" key="6">
    <source>
        <dbReference type="Proteomes" id="UP000727907"/>
    </source>
</evidence>
<evidence type="ECO:0000313" key="5">
    <source>
        <dbReference type="EMBL" id="MBU8874846.1"/>
    </source>
</evidence>
<keyword evidence="2" id="KW-0285">Flavoprotein</keyword>
<evidence type="ECO:0000259" key="4">
    <source>
        <dbReference type="PROSITE" id="PS50902"/>
    </source>
</evidence>
<accession>A0ABS6IJT2</accession>
<dbReference type="PROSITE" id="PS50902">
    <property type="entry name" value="FLAVODOXIN_LIKE"/>
    <property type="match status" value="1"/>
</dbReference>
<name>A0ABS6IJT2_9HYPH</name>
<dbReference type="InterPro" id="IPR005025">
    <property type="entry name" value="FMN_Rdtase-like_dom"/>
</dbReference>
<dbReference type="Proteomes" id="UP000727907">
    <property type="component" value="Unassembled WGS sequence"/>
</dbReference>
<comment type="cofactor">
    <cofactor evidence="1">
        <name>FMN</name>
        <dbReference type="ChEBI" id="CHEBI:58210"/>
    </cofactor>
</comment>
<keyword evidence="3" id="KW-0288">FMN</keyword>
<organism evidence="5 6">
    <name type="scientific">Reyranella humidisoli</name>
    <dbReference type="NCBI Taxonomy" id="2849149"/>
    <lineage>
        <taxon>Bacteria</taxon>
        <taxon>Pseudomonadati</taxon>
        <taxon>Pseudomonadota</taxon>
        <taxon>Alphaproteobacteria</taxon>
        <taxon>Hyphomicrobiales</taxon>
        <taxon>Reyranellaceae</taxon>
        <taxon>Reyranella</taxon>
    </lineage>
</organism>